<protein>
    <recommendedName>
        <fullName evidence="1">Endonuclease/exonuclease/phosphatase domain-containing protein</fullName>
    </recommendedName>
</protein>
<dbReference type="AlphaFoldDB" id="A0A6C0CJL0"/>
<dbReference type="InterPro" id="IPR005135">
    <property type="entry name" value="Endo/exonuclease/phosphatase"/>
</dbReference>
<name>A0A6C0CJL0_9ZZZZ</name>
<dbReference type="Gene3D" id="3.60.10.10">
    <property type="entry name" value="Endonuclease/exonuclease/phosphatase"/>
    <property type="match status" value="1"/>
</dbReference>
<organism evidence="2">
    <name type="scientific">viral metagenome</name>
    <dbReference type="NCBI Taxonomy" id="1070528"/>
    <lineage>
        <taxon>unclassified sequences</taxon>
        <taxon>metagenomes</taxon>
        <taxon>organismal metagenomes</taxon>
    </lineage>
</organism>
<dbReference type="GO" id="GO:0003824">
    <property type="term" value="F:catalytic activity"/>
    <property type="evidence" value="ECO:0007669"/>
    <property type="project" value="InterPro"/>
</dbReference>
<accession>A0A6C0CJL0</accession>
<reference evidence="2" key="1">
    <citation type="journal article" date="2020" name="Nature">
        <title>Giant virus diversity and host interactions through global metagenomics.</title>
        <authorList>
            <person name="Schulz F."/>
            <person name="Roux S."/>
            <person name="Paez-Espino D."/>
            <person name="Jungbluth S."/>
            <person name="Walsh D.A."/>
            <person name="Denef V.J."/>
            <person name="McMahon K.D."/>
            <person name="Konstantinidis K.T."/>
            <person name="Eloe-Fadrosh E.A."/>
            <person name="Kyrpides N.C."/>
            <person name="Woyke T."/>
        </authorList>
    </citation>
    <scope>NUCLEOTIDE SEQUENCE</scope>
    <source>
        <strain evidence="2">GVMAG-M-3300021185-45</strain>
    </source>
</reference>
<evidence type="ECO:0000259" key="1">
    <source>
        <dbReference type="Pfam" id="PF03372"/>
    </source>
</evidence>
<dbReference type="Pfam" id="PF03372">
    <property type="entry name" value="Exo_endo_phos"/>
    <property type="match status" value="1"/>
</dbReference>
<dbReference type="PANTHER" id="PTHR42834">
    <property type="entry name" value="ENDONUCLEASE/EXONUCLEASE/PHOSPHATASE FAMILY PROTEIN (AFU_ORTHOLOGUE AFUA_3G09210)"/>
    <property type="match status" value="1"/>
</dbReference>
<feature type="domain" description="Endonuclease/exonuclease/phosphatase" evidence="1">
    <location>
        <begin position="43"/>
        <end position="330"/>
    </location>
</feature>
<sequence>MVGLIRSLVLCCFFSLGISETYCPIVNNKGDDRRENKNNLRIMQYNVEWLFLDYYKAADCPGDGCTWKNESHAKEHLQEVANVINKFSPDIINLCEVEGCDELNSLKDNLNSNTYESFMIKGSDTATGQNVGMISKINPISDLYRNNNRYDYPIEGTKCTYDGSGTEGISKHFISEFDLNDINIVMISLHLLAFPSRQDRCIEREAQSKVVEEIILSYIERNYEIIVIGDFNDYDPNILDLNNDVPISQAINIIKGNDNDKFTLYNVNELVEQKYRYSNWWDKNNNCYSTSDELVLIDHIFLSKGLYDKISNVSIYHGYYEDCEKIDSDHFPIILDISI</sequence>
<dbReference type="InterPro" id="IPR036691">
    <property type="entry name" value="Endo/exonu/phosph_ase_sf"/>
</dbReference>
<evidence type="ECO:0000313" key="2">
    <source>
        <dbReference type="EMBL" id="QHT04342.1"/>
    </source>
</evidence>
<dbReference type="SUPFAM" id="SSF56219">
    <property type="entry name" value="DNase I-like"/>
    <property type="match status" value="1"/>
</dbReference>
<proteinExistence type="predicted"/>
<dbReference type="PANTHER" id="PTHR42834:SF1">
    <property type="entry name" value="ENDONUCLEASE_EXONUCLEASE_PHOSPHATASE FAMILY PROTEIN (AFU_ORTHOLOGUE AFUA_3G09210)"/>
    <property type="match status" value="1"/>
</dbReference>
<dbReference type="EMBL" id="MN739427">
    <property type="protein sequence ID" value="QHT04342.1"/>
    <property type="molecule type" value="Genomic_DNA"/>
</dbReference>